<dbReference type="Proteomes" id="UP000036097">
    <property type="component" value="Unassembled WGS sequence"/>
</dbReference>
<reference evidence="1 2" key="1">
    <citation type="submission" date="2015-05" db="EMBL/GenBank/DDBJ databases">
        <title>Photobacterium galathea sp. nov.</title>
        <authorList>
            <person name="Machado H."/>
            <person name="Gram L."/>
        </authorList>
    </citation>
    <scope>NUCLEOTIDE SEQUENCE [LARGE SCALE GENOMIC DNA]</scope>
    <source>
        <strain evidence="1 2">CGMCC 1.12159</strain>
    </source>
</reference>
<sequence>MKIAKRALRRHHIQRVKNNRKTFWGNSVNISNRRLGICASTPCVCSCWMCGNQRKYYGASFSDKKRSLIIGS</sequence>
<gene>
    <name evidence="1" type="ORF">ABT56_12845</name>
</gene>
<protein>
    <submittedName>
        <fullName evidence="1">Uncharacterized protein</fullName>
    </submittedName>
</protein>
<dbReference type="AlphaFoldDB" id="A0A0J1GZY4"/>
<dbReference type="EMBL" id="LDOT01000016">
    <property type="protein sequence ID" value="KLV05084.1"/>
    <property type="molecule type" value="Genomic_DNA"/>
</dbReference>
<name>A0A0J1GZY4_9GAMM</name>
<proteinExistence type="predicted"/>
<evidence type="ECO:0000313" key="2">
    <source>
        <dbReference type="Proteomes" id="UP000036097"/>
    </source>
</evidence>
<organism evidence="1 2">
    <name type="scientific">Photobacterium aquae</name>
    <dbReference type="NCBI Taxonomy" id="1195763"/>
    <lineage>
        <taxon>Bacteria</taxon>
        <taxon>Pseudomonadati</taxon>
        <taxon>Pseudomonadota</taxon>
        <taxon>Gammaproteobacteria</taxon>
        <taxon>Vibrionales</taxon>
        <taxon>Vibrionaceae</taxon>
        <taxon>Photobacterium</taxon>
    </lineage>
</organism>
<accession>A0A0J1GZY4</accession>
<comment type="caution">
    <text evidence="1">The sequence shown here is derived from an EMBL/GenBank/DDBJ whole genome shotgun (WGS) entry which is preliminary data.</text>
</comment>
<keyword evidence="2" id="KW-1185">Reference proteome</keyword>
<dbReference type="PATRIC" id="fig|1195763.3.peg.2717"/>
<evidence type="ECO:0000313" key="1">
    <source>
        <dbReference type="EMBL" id="KLV05084.1"/>
    </source>
</evidence>